<feature type="transmembrane region" description="Helical" evidence="1">
    <location>
        <begin position="66"/>
        <end position="88"/>
    </location>
</feature>
<feature type="transmembrane region" description="Helical" evidence="1">
    <location>
        <begin position="173"/>
        <end position="196"/>
    </location>
</feature>
<proteinExistence type="predicted"/>
<dbReference type="Proteomes" id="UP000683139">
    <property type="component" value="Unassembled WGS sequence"/>
</dbReference>
<accession>A0A919YQ29</accession>
<feature type="transmembrane region" description="Helical" evidence="1">
    <location>
        <begin position="108"/>
        <end position="128"/>
    </location>
</feature>
<keyword evidence="1" id="KW-0812">Transmembrane</keyword>
<evidence type="ECO:0000313" key="2">
    <source>
        <dbReference type="EMBL" id="GIP17595.1"/>
    </source>
</evidence>
<keyword evidence="3" id="KW-1185">Reference proteome</keyword>
<name>A0A919YQ29_9BACL</name>
<gene>
    <name evidence="2" type="ORF">J40TS1_32370</name>
</gene>
<evidence type="ECO:0008006" key="4">
    <source>
        <dbReference type="Google" id="ProtNLM"/>
    </source>
</evidence>
<dbReference type="RefSeq" id="WP_213517101.1">
    <property type="nucleotide sequence ID" value="NZ_BOSE01000006.1"/>
</dbReference>
<dbReference type="EMBL" id="BOSE01000006">
    <property type="protein sequence ID" value="GIP17595.1"/>
    <property type="molecule type" value="Genomic_DNA"/>
</dbReference>
<protein>
    <recommendedName>
        <fullName evidence="4">DUF2569 domain-containing protein</fullName>
    </recommendedName>
</protein>
<feature type="transmembrane region" description="Helical" evidence="1">
    <location>
        <begin position="140"/>
        <end position="161"/>
    </location>
</feature>
<sequence>MNVLEFLKFLFPEYQILNAVRLYGLISLKEKKQPAQQAIMDNQPYVYSQAVLVPVAPKHKIGISSFFRFLLFAAIMAYPLYFITTFPANQIEDIYSVYKSGYVILEGSQNVLFFTLIFLLLALSIMRASFRKMYYRLPWLMAYIVIMTLNSIILAIALSILNLGHHVMNSNDAVTYFLLMSGQIVFCRLLMCILLFKKPVTTLGGGTE</sequence>
<keyword evidence="1" id="KW-1133">Transmembrane helix</keyword>
<dbReference type="AlphaFoldDB" id="A0A919YQ29"/>
<organism evidence="2 3">
    <name type="scientific">Paenibacillus montaniterrae</name>
    <dbReference type="NCBI Taxonomy" id="429341"/>
    <lineage>
        <taxon>Bacteria</taxon>
        <taxon>Bacillati</taxon>
        <taxon>Bacillota</taxon>
        <taxon>Bacilli</taxon>
        <taxon>Bacillales</taxon>
        <taxon>Paenibacillaceae</taxon>
        <taxon>Paenibacillus</taxon>
    </lineage>
</organism>
<evidence type="ECO:0000313" key="3">
    <source>
        <dbReference type="Proteomes" id="UP000683139"/>
    </source>
</evidence>
<evidence type="ECO:0000256" key="1">
    <source>
        <dbReference type="SAM" id="Phobius"/>
    </source>
</evidence>
<comment type="caution">
    <text evidence="2">The sequence shown here is derived from an EMBL/GenBank/DDBJ whole genome shotgun (WGS) entry which is preliminary data.</text>
</comment>
<reference evidence="2" key="1">
    <citation type="submission" date="2021-03" db="EMBL/GenBank/DDBJ databases">
        <title>Antimicrobial resistance genes in bacteria isolated from Japanese honey, and their potential for conferring macrolide and lincosamide resistance in the American foulbrood pathogen Paenibacillus larvae.</title>
        <authorList>
            <person name="Okamoto M."/>
            <person name="Kumagai M."/>
            <person name="Kanamori H."/>
            <person name="Takamatsu D."/>
        </authorList>
    </citation>
    <scope>NUCLEOTIDE SEQUENCE</scope>
    <source>
        <strain evidence="2">J40TS1</strain>
    </source>
</reference>
<keyword evidence="1" id="KW-0472">Membrane</keyword>